<dbReference type="CDD" id="cd09129">
    <property type="entry name" value="PLDc_unchar2_1"/>
    <property type="match status" value="1"/>
</dbReference>
<dbReference type="RefSeq" id="WP_229806461.1">
    <property type="nucleotide sequence ID" value="NZ_BMXH01000005.1"/>
</dbReference>
<feature type="domain" description="Phospholipase D-like" evidence="7">
    <location>
        <begin position="318"/>
        <end position="449"/>
    </location>
</feature>
<organism evidence="8 9">
    <name type="scientific">Aidingimonas halophila</name>
    <dbReference type="NCBI Taxonomy" id="574349"/>
    <lineage>
        <taxon>Bacteria</taxon>
        <taxon>Pseudomonadati</taxon>
        <taxon>Pseudomonadota</taxon>
        <taxon>Gammaproteobacteria</taxon>
        <taxon>Oceanospirillales</taxon>
        <taxon>Halomonadaceae</taxon>
        <taxon>Aidingimonas</taxon>
    </lineage>
</organism>
<evidence type="ECO:0000256" key="1">
    <source>
        <dbReference type="ARBA" id="ARBA00000798"/>
    </source>
</evidence>
<dbReference type="Pfam" id="PF13091">
    <property type="entry name" value="PLDc_2"/>
    <property type="match status" value="1"/>
</dbReference>
<dbReference type="SUPFAM" id="SSF56024">
    <property type="entry name" value="Phospholipase D/nuclease"/>
    <property type="match status" value="2"/>
</dbReference>
<dbReference type="InterPro" id="IPR051406">
    <property type="entry name" value="PLD_domain"/>
</dbReference>
<dbReference type="Gene3D" id="3.30.870.10">
    <property type="entry name" value="Endonuclease Chain A"/>
    <property type="match status" value="2"/>
</dbReference>
<name>A0A1H3D446_9GAMM</name>
<protein>
    <recommendedName>
        <fullName evidence="3">phospholipase D</fullName>
        <ecNumber evidence="3">3.1.4.4</ecNumber>
    </recommendedName>
</protein>
<evidence type="ECO:0000256" key="3">
    <source>
        <dbReference type="ARBA" id="ARBA00012027"/>
    </source>
</evidence>
<dbReference type="EC" id="3.1.4.4" evidence="3"/>
<evidence type="ECO:0000256" key="2">
    <source>
        <dbReference type="ARBA" id="ARBA00008664"/>
    </source>
</evidence>
<accession>A0A1H3D446</accession>
<comment type="catalytic activity">
    <reaction evidence="1">
        <text>a 1,2-diacyl-sn-glycero-3-phosphocholine + H2O = a 1,2-diacyl-sn-glycero-3-phosphate + choline + H(+)</text>
        <dbReference type="Rhea" id="RHEA:14445"/>
        <dbReference type="ChEBI" id="CHEBI:15354"/>
        <dbReference type="ChEBI" id="CHEBI:15377"/>
        <dbReference type="ChEBI" id="CHEBI:15378"/>
        <dbReference type="ChEBI" id="CHEBI:57643"/>
        <dbReference type="ChEBI" id="CHEBI:58608"/>
        <dbReference type="EC" id="3.1.4.4"/>
    </reaction>
</comment>
<dbReference type="PROSITE" id="PS51257">
    <property type="entry name" value="PROKAR_LIPOPROTEIN"/>
    <property type="match status" value="1"/>
</dbReference>
<dbReference type="AlphaFoldDB" id="A0A1H3D446"/>
<evidence type="ECO:0000313" key="8">
    <source>
        <dbReference type="EMBL" id="SDX61243.1"/>
    </source>
</evidence>
<dbReference type="CDD" id="cd09130">
    <property type="entry name" value="PLDc_unchar2_2"/>
    <property type="match status" value="1"/>
</dbReference>
<evidence type="ECO:0000313" key="9">
    <source>
        <dbReference type="Proteomes" id="UP000198500"/>
    </source>
</evidence>
<gene>
    <name evidence="8" type="ORF">SAMN05443545_106186</name>
</gene>
<keyword evidence="9" id="KW-1185">Reference proteome</keyword>
<evidence type="ECO:0000259" key="7">
    <source>
        <dbReference type="Pfam" id="PF13091"/>
    </source>
</evidence>
<dbReference type="GO" id="GO:0004630">
    <property type="term" value="F:phospholipase D activity"/>
    <property type="evidence" value="ECO:0007669"/>
    <property type="project" value="UniProtKB-EC"/>
</dbReference>
<keyword evidence="4" id="KW-0378">Hydrolase</keyword>
<evidence type="ECO:0000256" key="5">
    <source>
        <dbReference type="ARBA" id="ARBA00022963"/>
    </source>
</evidence>
<dbReference type="InterPro" id="IPR025202">
    <property type="entry name" value="PLD-like_dom"/>
</dbReference>
<evidence type="ECO:0000256" key="4">
    <source>
        <dbReference type="ARBA" id="ARBA00022801"/>
    </source>
</evidence>
<comment type="similarity">
    <text evidence="2">Belongs to the phospholipase D family.</text>
</comment>
<dbReference type="GO" id="GO:0016042">
    <property type="term" value="P:lipid catabolic process"/>
    <property type="evidence" value="ECO:0007669"/>
    <property type="project" value="UniProtKB-KW"/>
</dbReference>
<dbReference type="GO" id="GO:0016891">
    <property type="term" value="F:RNA endonuclease activity producing 5'-phosphomonoesters, hydrolytic mechanism"/>
    <property type="evidence" value="ECO:0007669"/>
    <property type="project" value="TreeGrafter"/>
</dbReference>
<dbReference type="EMBL" id="FNNI01000006">
    <property type="protein sequence ID" value="SDX61243.1"/>
    <property type="molecule type" value="Genomic_DNA"/>
</dbReference>
<evidence type="ECO:0000256" key="6">
    <source>
        <dbReference type="ARBA" id="ARBA00023098"/>
    </source>
</evidence>
<sequence>MQSAKGRTVMWWGLLLAVLVGCLAMAMYQTRKPLPPGVGEAGPLRDSASVAFLYDETFRDPDGHAATDQSIFDDILTLIGQAERLLVIDMFLFNDFAGSAQGDYRPLSSQLTQALIERKQSVPELDIVVITDPINTLYGSLEPDHFRDLREAGVVLVTTDLHRLRASNPTWSGFWHLCCAWLGNDTGGGWLPNLLGPGKVTLRGYLDMLNFRANHRKTLVADHGDSWVGLVTSMNPHDASSRHTNTALRFSGAAALDLLNTEWRVAHWSGGDIGDRPAERVMAATTESAGSSARLQILTEGRIRDALLASVDGTVDGDRLDIAVFYLSHRPMVAALKRARQRGVTIRLLLDPNRDAFGLEKNGIPNRQVAHELHRAGVEIRWCATNGEQCHPKMLLKTPAEGPSELIIGSANFTRRNLDNLNLETSVRLLADAEQSAMADAVAFFERHWHNRHDRRYSVGYERFADDSRVRYWQYRLMESTGLSTF</sequence>
<keyword evidence="5" id="KW-0442">Lipid degradation</keyword>
<dbReference type="Proteomes" id="UP000198500">
    <property type="component" value="Unassembled WGS sequence"/>
</dbReference>
<proteinExistence type="inferred from homology"/>
<dbReference type="PANTHER" id="PTHR43856">
    <property type="entry name" value="CARDIOLIPIN HYDROLASE"/>
    <property type="match status" value="1"/>
</dbReference>
<dbReference type="STRING" id="574349.SAMN05443545_106186"/>
<dbReference type="PANTHER" id="PTHR43856:SF1">
    <property type="entry name" value="MITOCHONDRIAL CARDIOLIPIN HYDROLASE"/>
    <property type="match status" value="1"/>
</dbReference>
<keyword evidence="6" id="KW-0443">Lipid metabolism</keyword>
<reference evidence="8 9" key="1">
    <citation type="submission" date="2016-10" db="EMBL/GenBank/DDBJ databases">
        <authorList>
            <person name="de Groot N.N."/>
        </authorList>
    </citation>
    <scope>NUCLEOTIDE SEQUENCE [LARGE SCALE GENOMIC DNA]</scope>
    <source>
        <strain evidence="8 9">DSM 19219</strain>
    </source>
</reference>